<evidence type="ECO:0000256" key="1">
    <source>
        <dbReference type="SAM" id="MobiDB-lite"/>
    </source>
</evidence>
<reference evidence="3" key="1">
    <citation type="submission" date="2023-06" db="EMBL/GenBank/DDBJ databases">
        <title>Genome-scale phylogeny and comparative genomics of the fungal order Sordariales.</title>
        <authorList>
            <consortium name="Lawrence Berkeley National Laboratory"/>
            <person name="Hensen N."/>
            <person name="Bonometti L."/>
            <person name="Westerberg I."/>
            <person name="Brannstrom I.O."/>
            <person name="Guillou S."/>
            <person name="Cros-Aarteil S."/>
            <person name="Calhoun S."/>
            <person name="Haridas S."/>
            <person name="Kuo A."/>
            <person name="Mondo S."/>
            <person name="Pangilinan J."/>
            <person name="Riley R."/>
            <person name="Labutti K."/>
            <person name="Andreopoulos B."/>
            <person name="Lipzen A."/>
            <person name="Chen C."/>
            <person name="Yanf M."/>
            <person name="Daum C."/>
            <person name="Ng V."/>
            <person name="Clum A."/>
            <person name="Steindorff A."/>
            <person name="Ohm R."/>
            <person name="Martin F."/>
            <person name="Silar P."/>
            <person name="Natvig D."/>
            <person name="Lalanne C."/>
            <person name="Gautier V."/>
            <person name="Ament-Velasquez S.L."/>
            <person name="Kruys A."/>
            <person name="Hutchinson M.I."/>
            <person name="Powell A.J."/>
            <person name="Barry K."/>
            <person name="Miller A.N."/>
            <person name="Grigoriev I.V."/>
            <person name="Debuchy R."/>
            <person name="Gladieux P."/>
            <person name="Thoren M.H."/>
            <person name="Johannesson H."/>
        </authorList>
    </citation>
    <scope>NUCLEOTIDE SEQUENCE</scope>
    <source>
        <strain evidence="3">SMH4607-1</strain>
    </source>
</reference>
<comment type="caution">
    <text evidence="3">The sequence shown here is derived from an EMBL/GenBank/DDBJ whole genome shotgun (WGS) entry which is preliminary data.</text>
</comment>
<sequence length="364" mass="39606">MSGLGKPSGNPDFKTVPIRGTKRQRTASSSPSRSRSPTKGDDEFGKDDEVPDTIISVEEARPIIAEFRQSVIAAGDARCAVSRRGTAWWATGGAGGAIGPAVQAAHVIPQVHWNVFPVGIDDGDGDGDSDDDRGIAAEDDLPALREAWEQTWHWSNGLLLLSHLHQCFDARLLSIDPDTRRVRAFVPYDAITEHHGKGTSLPPEINLGALRHHYDMCCIENMAANKQPGSLSTILVSNLARNTLPAVSDMKTSSQQRSQRDSSGQGGVGEVGQEGRTGRPLSPPLSDLDGGQKGPSRIWRFGGSYLTGAQDVARLRQKGWLIYDVESDAEDSGRVEEQDDWTSDNKERGRPRKRQCVELARPRS</sequence>
<organism evidence="3 4">
    <name type="scientific">Lasiosphaeris hirsuta</name>
    <dbReference type="NCBI Taxonomy" id="260670"/>
    <lineage>
        <taxon>Eukaryota</taxon>
        <taxon>Fungi</taxon>
        <taxon>Dikarya</taxon>
        <taxon>Ascomycota</taxon>
        <taxon>Pezizomycotina</taxon>
        <taxon>Sordariomycetes</taxon>
        <taxon>Sordariomycetidae</taxon>
        <taxon>Sordariales</taxon>
        <taxon>Lasiosphaeriaceae</taxon>
        <taxon>Lasiosphaeris</taxon>
    </lineage>
</organism>
<gene>
    <name evidence="3" type="ORF">B0H67DRAFT_571154</name>
</gene>
<feature type="compositionally biased region" description="Low complexity" evidence="1">
    <location>
        <begin position="28"/>
        <end position="37"/>
    </location>
</feature>
<dbReference type="AlphaFoldDB" id="A0AA40E6E2"/>
<evidence type="ECO:0000259" key="2">
    <source>
        <dbReference type="Pfam" id="PF13391"/>
    </source>
</evidence>
<feature type="compositionally biased region" description="Low complexity" evidence="1">
    <location>
        <begin position="253"/>
        <end position="263"/>
    </location>
</feature>
<keyword evidence="4" id="KW-1185">Reference proteome</keyword>
<feature type="region of interest" description="Disordered" evidence="1">
    <location>
        <begin position="246"/>
        <end position="294"/>
    </location>
</feature>
<feature type="region of interest" description="Disordered" evidence="1">
    <location>
        <begin position="326"/>
        <end position="364"/>
    </location>
</feature>
<feature type="region of interest" description="Disordered" evidence="1">
    <location>
        <begin position="1"/>
        <end position="55"/>
    </location>
</feature>
<evidence type="ECO:0000313" key="4">
    <source>
        <dbReference type="Proteomes" id="UP001172102"/>
    </source>
</evidence>
<proteinExistence type="predicted"/>
<accession>A0AA40E6E2</accession>
<name>A0AA40E6E2_9PEZI</name>
<dbReference type="InterPro" id="IPR003615">
    <property type="entry name" value="HNH_nuc"/>
</dbReference>
<dbReference type="Proteomes" id="UP001172102">
    <property type="component" value="Unassembled WGS sequence"/>
</dbReference>
<feature type="domain" description="HNH nuclease" evidence="2">
    <location>
        <begin position="99"/>
        <end position="176"/>
    </location>
</feature>
<protein>
    <recommendedName>
        <fullName evidence="2">HNH nuclease domain-containing protein</fullName>
    </recommendedName>
</protein>
<dbReference type="Pfam" id="PF13391">
    <property type="entry name" value="HNH_2"/>
    <property type="match status" value="1"/>
</dbReference>
<dbReference type="EMBL" id="JAUKUA010000002">
    <property type="protein sequence ID" value="KAK0725691.1"/>
    <property type="molecule type" value="Genomic_DNA"/>
</dbReference>
<evidence type="ECO:0000313" key="3">
    <source>
        <dbReference type="EMBL" id="KAK0725691.1"/>
    </source>
</evidence>